<evidence type="ECO:0000256" key="1">
    <source>
        <dbReference type="ARBA" id="ARBA00006541"/>
    </source>
</evidence>
<feature type="domain" description="Mannitol dehydrogenase C-terminal" evidence="8">
    <location>
        <begin position="289"/>
        <end position="412"/>
    </location>
</feature>
<evidence type="ECO:0000259" key="8">
    <source>
        <dbReference type="Pfam" id="PF08125"/>
    </source>
</evidence>
<dbReference type="EC" id="1.1.1.17" evidence="2"/>
<name>A0A2T7TCU1_9ACTN</name>
<dbReference type="Gene3D" id="3.40.50.720">
    <property type="entry name" value="NAD(P)-binding Rossmann-like Domain"/>
    <property type="match status" value="1"/>
</dbReference>
<dbReference type="SUPFAM" id="SSF51735">
    <property type="entry name" value="NAD(P)-binding Rossmann-fold domains"/>
    <property type="match status" value="1"/>
</dbReference>
<dbReference type="EMBL" id="AZSP01000049">
    <property type="protein sequence ID" value="PVE12994.1"/>
    <property type="molecule type" value="Genomic_DNA"/>
</dbReference>
<evidence type="ECO:0000256" key="5">
    <source>
        <dbReference type="ARBA" id="ARBA00023027"/>
    </source>
</evidence>
<evidence type="ECO:0000313" key="10">
    <source>
        <dbReference type="Proteomes" id="UP000245992"/>
    </source>
</evidence>
<dbReference type="PRINTS" id="PR00084">
    <property type="entry name" value="MTLDHDRGNASE"/>
</dbReference>
<dbReference type="InterPro" id="IPR008927">
    <property type="entry name" value="6-PGluconate_DH-like_C_sf"/>
</dbReference>
<comment type="catalytic activity">
    <reaction evidence="6">
        <text>D-mannitol 1-phosphate + NAD(+) = beta-D-fructose 6-phosphate + NADH + H(+)</text>
        <dbReference type="Rhea" id="RHEA:19661"/>
        <dbReference type="ChEBI" id="CHEBI:15378"/>
        <dbReference type="ChEBI" id="CHEBI:57540"/>
        <dbReference type="ChEBI" id="CHEBI:57634"/>
        <dbReference type="ChEBI" id="CHEBI:57945"/>
        <dbReference type="ChEBI" id="CHEBI:61381"/>
        <dbReference type="EC" id="1.1.1.17"/>
    </reaction>
</comment>
<dbReference type="PANTHER" id="PTHR43362">
    <property type="entry name" value="MANNITOL DEHYDROGENASE DSF1-RELATED"/>
    <property type="match status" value="1"/>
</dbReference>
<sequence length="509" mass="54158">MTAMTVLPRLGAATVPARTAGRRRPPAETGIVHLGLGNFHRAHQAVHTAAALAHTDGPWGILGVAGRSVSVARAMREQEMRYAVVEISPGRTHVTVPAVHTGALVAAEQPEDVLDALAAPGTALITMTVTEHGYTYSPRTHGLDLDAPAVRADLAGDGPPRTTIGQIVRGLQRRRRANAAPVTVLSCDNLVGNGDQTRRLVREFTEALPTAERDDLTPWLENAVAFPNSMVDRIVPATTDVYRDAVAARLGVRDDVPVPAEPFSMWVMEDRFAAGRPRWEHGGALFTDDVEPYELLKLRLLNGTHSLIAYLGALDGRGTIPDSIGRPFIAEAARGVLFGDYLPSLAVPADIELDAYVGQLFERWANTALGHRTQQVGSDGSVKLRQRVPEPALLHLRAGRMPHHLALTVAAYLCCVAPPSGFSPGPHAAAMVDPARAALTGIADRAPSGSRTAFVEAVLESGLLGDGLTEYPDFAGRVAELLDVLVRYGPAAAAADATRAAEAEPRPVR</sequence>
<dbReference type="InterPro" id="IPR050988">
    <property type="entry name" value="Mannitol_DH/Oxidoreductase"/>
</dbReference>
<evidence type="ECO:0000256" key="6">
    <source>
        <dbReference type="ARBA" id="ARBA00048615"/>
    </source>
</evidence>
<evidence type="ECO:0000259" key="7">
    <source>
        <dbReference type="Pfam" id="PF01232"/>
    </source>
</evidence>
<dbReference type="InterPro" id="IPR000669">
    <property type="entry name" value="Mannitol_DH"/>
</dbReference>
<protein>
    <recommendedName>
        <fullName evidence="3">Mannitol-1-phosphate 5-dehydrogenase</fullName>
        <ecNumber evidence="2">1.1.1.17</ecNumber>
    </recommendedName>
</protein>
<proteinExistence type="inferred from homology"/>
<dbReference type="InterPro" id="IPR023027">
    <property type="entry name" value="Mannitol_DH_CS"/>
</dbReference>
<dbReference type="Pfam" id="PF08125">
    <property type="entry name" value="Mannitol_dh_C"/>
    <property type="match status" value="1"/>
</dbReference>
<dbReference type="Gene3D" id="1.10.1040.10">
    <property type="entry name" value="N-(1-d-carboxylethyl)-l-norvaline Dehydrogenase, domain 2"/>
    <property type="match status" value="1"/>
</dbReference>
<dbReference type="Pfam" id="PF01232">
    <property type="entry name" value="Mannitol_dh"/>
    <property type="match status" value="1"/>
</dbReference>
<organism evidence="9 10">
    <name type="scientific">Streptomyces scopuliridis RB72</name>
    <dbReference type="NCBI Taxonomy" id="1440053"/>
    <lineage>
        <taxon>Bacteria</taxon>
        <taxon>Bacillati</taxon>
        <taxon>Actinomycetota</taxon>
        <taxon>Actinomycetes</taxon>
        <taxon>Kitasatosporales</taxon>
        <taxon>Streptomycetaceae</taxon>
        <taxon>Streptomyces</taxon>
    </lineage>
</organism>
<dbReference type="InterPro" id="IPR013118">
    <property type="entry name" value="Mannitol_DH_C"/>
</dbReference>
<accession>A0A2T7TCU1</accession>
<dbReference type="GO" id="GO:0019594">
    <property type="term" value="P:mannitol metabolic process"/>
    <property type="evidence" value="ECO:0007669"/>
    <property type="project" value="InterPro"/>
</dbReference>
<dbReference type="GO" id="GO:0008926">
    <property type="term" value="F:mannitol-1-phosphate 5-dehydrogenase activity"/>
    <property type="evidence" value="ECO:0007669"/>
    <property type="project" value="UniProtKB-EC"/>
</dbReference>
<comment type="similarity">
    <text evidence="1">Belongs to the mannitol dehydrogenase family.</text>
</comment>
<dbReference type="STRING" id="1440053.GCA_000718095_00638"/>
<dbReference type="PANTHER" id="PTHR43362:SF1">
    <property type="entry name" value="MANNITOL DEHYDROGENASE 2-RELATED"/>
    <property type="match status" value="1"/>
</dbReference>
<dbReference type="InterPro" id="IPR013131">
    <property type="entry name" value="Mannitol_DH_N"/>
</dbReference>
<keyword evidence="10" id="KW-1185">Reference proteome</keyword>
<dbReference type="InterPro" id="IPR013328">
    <property type="entry name" value="6PGD_dom2"/>
</dbReference>
<evidence type="ECO:0000256" key="4">
    <source>
        <dbReference type="ARBA" id="ARBA00023002"/>
    </source>
</evidence>
<evidence type="ECO:0000313" key="9">
    <source>
        <dbReference type="EMBL" id="PVE12994.1"/>
    </source>
</evidence>
<reference evidence="9 10" key="1">
    <citation type="submission" date="2013-12" db="EMBL/GenBank/DDBJ databases">
        <title>Annotated genome of Streptomyces scopuliridis.</title>
        <authorList>
            <person name="Olson J.B."/>
        </authorList>
    </citation>
    <scope>NUCLEOTIDE SEQUENCE [LARGE SCALE GENOMIC DNA]</scope>
    <source>
        <strain evidence="9 10">RB72</strain>
    </source>
</reference>
<keyword evidence="4" id="KW-0560">Oxidoreductase</keyword>
<dbReference type="Proteomes" id="UP000245992">
    <property type="component" value="Unassembled WGS sequence"/>
</dbReference>
<evidence type="ECO:0000256" key="2">
    <source>
        <dbReference type="ARBA" id="ARBA00012939"/>
    </source>
</evidence>
<dbReference type="AlphaFoldDB" id="A0A2T7TCU1"/>
<dbReference type="InterPro" id="IPR036291">
    <property type="entry name" value="NAD(P)-bd_dom_sf"/>
</dbReference>
<comment type="caution">
    <text evidence="9">The sequence shown here is derived from an EMBL/GenBank/DDBJ whole genome shotgun (WGS) entry which is preliminary data.</text>
</comment>
<dbReference type="SUPFAM" id="SSF48179">
    <property type="entry name" value="6-phosphogluconate dehydrogenase C-terminal domain-like"/>
    <property type="match status" value="1"/>
</dbReference>
<evidence type="ECO:0000256" key="3">
    <source>
        <dbReference type="ARBA" id="ARBA00016219"/>
    </source>
</evidence>
<dbReference type="PROSITE" id="PS00974">
    <property type="entry name" value="MANNITOL_DHGENASE"/>
    <property type="match status" value="1"/>
</dbReference>
<gene>
    <name evidence="9" type="ORF">Y717_24720</name>
</gene>
<keyword evidence="5" id="KW-0520">NAD</keyword>
<feature type="domain" description="Mannitol dehydrogenase N-terminal" evidence="7">
    <location>
        <begin position="30"/>
        <end position="280"/>
    </location>
</feature>